<dbReference type="SUPFAM" id="SSF53850">
    <property type="entry name" value="Periplasmic binding protein-like II"/>
    <property type="match status" value="1"/>
</dbReference>
<dbReference type="OrthoDB" id="9808620at2"/>
<evidence type="ECO:0000256" key="3">
    <source>
        <dbReference type="ARBA" id="ARBA00023125"/>
    </source>
</evidence>
<reference evidence="7" key="1">
    <citation type="submission" date="2015-03" db="EMBL/GenBank/DDBJ databases">
        <title>Luteipulveratus halotolerans sp. nov., a novel actinobacterium (Dermacoccaceae) from Sarawak, Malaysia.</title>
        <authorList>
            <person name="Juboi H."/>
            <person name="Basik A."/>
            <person name="Shamsul S.S."/>
            <person name="Arnold P."/>
            <person name="Schmitt E.K."/>
            <person name="Sanglier J.-J."/>
            <person name="Yeo T."/>
        </authorList>
    </citation>
    <scope>NUCLEOTIDE SEQUENCE [LARGE SCALE GENOMIC DNA]</scope>
    <source>
        <strain evidence="7">C296001</strain>
    </source>
</reference>
<dbReference type="PANTHER" id="PTHR30126:SF39">
    <property type="entry name" value="HTH-TYPE TRANSCRIPTIONAL REGULATOR CYSL"/>
    <property type="match status" value="1"/>
</dbReference>
<dbReference type="AlphaFoldDB" id="A0A0L6CIC8"/>
<dbReference type="PANTHER" id="PTHR30126">
    <property type="entry name" value="HTH-TYPE TRANSCRIPTIONAL REGULATOR"/>
    <property type="match status" value="1"/>
</dbReference>
<protein>
    <submittedName>
        <fullName evidence="6">LysR family transcriptional regulator</fullName>
    </submittedName>
</protein>
<dbReference type="InterPro" id="IPR005119">
    <property type="entry name" value="LysR_subst-bd"/>
</dbReference>
<dbReference type="Gene3D" id="3.40.190.10">
    <property type="entry name" value="Periplasmic binding protein-like II"/>
    <property type="match status" value="2"/>
</dbReference>
<dbReference type="PATRIC" id="fig|1631356.3.peg.2031"/>
<dbReference type="Gene3D" id="1.10.10.10">
    <property type="entry name" value="Winged helix-like DNA-binding domain superfamily/Winged helix DNA-binding domain"/>
    <property type="match status" value="1"/>
</dbReference>
<sequence length="296" mass="30453">MSSWPDLVALELLVAVADQGSLSAGARAAGVAQPNASRSIARLERQLGLPLLVRSTRGSTMTTQGLLVVEWARPLLQAATTLAEGARTLRAADGGSLTVAASQTVAEHLLPRWLSALRAARPEVTVAAHVHNSAGVVADVREGRADLGFVEAPAAPRGTHSVVVTGDELVLVVDPAHPWAGRRTRVLPAELAGTPLVTREPGSGTRVALEEALAPELMARPALELPSNAAVRVSAAAGSGPAVLSRLAVADAVAAGSLVVVEVATSIDLRRPLRAVWTGPRQLSSPAADLVRIAGR</sequence>
<comment type="caution">
    <text evidence="6">The sequence shown here is derived from an EMBL/GenBank/DDBJ whole genome shotgun (WGS) entry which is preliminary data.</text>
</comment>
<dbReference type="Pfam" id="PF00126">
    <property type="entry name" value="HTH_1"/>
    <property type="match status" value="1"/>
</dbReference>
<proteinExistence type="inferred from homology"/>
<organism evidence="6 7">
    <name type="scientific">Luteipulveratus halotolerans</name>
    <dbReference type="NCBI Taxonomy" id="1631356"/>
    <lineage>
        <taxon>Bacteria</taxon>
        <taxon>Bacillati</taxon>
        <taxon>Actinomycetota</taxon>
        <taxon>Actinomycetes</taxon>
        <taxon>Micrococcales</taxon>
        <taxon>Dermacoccaceae</taxon>
        <taxon>Luteipulveratus</taxon>
    </lineage>
</organism>
<evidence type="ECO:0000313" key="7">
    <source>
        <dbReference type="Proteomes" id="UP000037397"/>
    </source>
</evidence>
<evidence type="ECO:0000256" key="2">
    <source>
        <dbReference type="ARBA" id="ARBA00023015"/>
    </source>
</evidence>
<dbReference type="InterPro" id="IPR036390">
    <property type="entry name" value="WH_DNA-bd_sf"/>
</dbReference>
<evidence type="ECO:0000256" key="4">
    <source>
        <dbReference type="ARBA" id="ARBA00023163"/>
    </source>
</evidence>
<evidence type="ECO:0000259" key="5">
    <source>
        <dbReference type="PROSITE" id="PS50931"/>
    </source>
</evidence>
<dbReference type="InterPro" id="IPR000847">
    <property type="entry name" value="LysR_HTH_N"/>
</dbReference>
<feature type="domain" description="HTH lysR-type" evidence="5">
    <location>
        <begin position="5"/>
        <end position="62"/>
    </location>
</feature>
<dbReference type="PRINTS" id="PR00039">
    <property type="entry name" value="HTHLYSR"/>
</dbReference>
<dbReference type="Proteomes" id="UP000037397">
    <property type="component" value="Unassembled WGS sequence"/>
</dbReference>
<dbReference type="GO" id="GO:0003700">
    <property type="term" value="F:DNA-binding transcription factor activity"/>
    <property type="evidence" value="ECO:0007669"/>
    <property type="project" value="InterPro"/>
</dbReference>
<dbReference type="STRING" id="1631356.VV01_10410"/>
<dbReference type="SUPFAM" id="SSF46785">
    <property type="entry name" value="Winged helix' DNA-binding domain"/>
    <property type="match status" value="1"/>
</dbReference>
<comment type="similarity">
    <text evidence="1">Belongs to the LysR transcriptional regulatory family.</text>
</comment>
<keyword evidence="2" id="KW-0805">Transcription regulation</keyword>
<evidence type="ECO:0000256" key="1">
    <source>
        <dbReference type="ARBA" id="ARBA00009437"/>
    </source>
</evidence>
<dbReference type="InterPro" id="IPR036388">
    <property type="entry name" value="WH-like_DNA-bd_sf"/>
</dbReference>
<gene>
    <name evidence="6" type="ORF">VV01_10410</name>
</gene>
<dbReference type="PROSITE" id="PS50931">
    <property type="entry name" value="HTH_LYSR"/>
    <property type="match status" value="1"/>
</dbReference>
<dbReference type="GO" id="GO:0000976">
    <property type="term" value="F:transcription cis-regulatory region binding"/>
    <property type="evidence" value="ECO:0007669"/>
    <property type="project" value="TreeGrafter"/>
</dbReference>
<name>A0A0L6CIC8_9MICO</name>
<keyword evidence="4" id="KW-0804">Transcription</keyword>
<evidence type="ECO:0000313" key="6">
    <source>
        <dbReference type="EMBL" id="KNX37464.1"/>
    </source>
</evidence>
<keyword evidence="3" id="KW-0238">DNA-binding</keyword>
<dbReference type="RefSeq" id="WP_050669823.1">
    <property type="nucleotide sequence ID" value="NZ_LAIR01000002.1"/>
</dbReference>
<accession>A0A0L6CIC8</accession>
<dbReference type="Pfam" id="PF03466">
    <property type="entry name" value="LysR_substrate"/>
    <property type="match status" value="1"/>
</dbReference>
<dbReference type="EMBL" id="LAIR01000002">
    <property type="protein sequence ID" value="KNX37464.1"/>
    <property type="molecule type" value="Genomic_DNA"/>
</dbReference>
<keyword evidence="7" id="KW-1185">Reference proteome</keyword>